<gene>
    <name evidence="2" type="ORF">E2C01_001145</name>
</gene>
<keyword evidence="3" id="KW-1185">Reference proteome</keyword>
<protein>
    <submittedName>
        <fullName evidence="2">Uncharacterized protein</fullName>
    </submittedName>
</protein>
<dbReference type="AlphaFoldDB" id="A0A5B7CH21"/>
<reference evidence="2 3" key="1">
    <citation type="submission" date="2019-05" db="EMBL/GenBank/DDBJ databases">
        <title>Another draft genome of Portunus trituberculatus and its Hox gene families provides insights of decapod evolution.</title>
        <authorList>
            <person name="Jeong J.-H."/>
            <person name="Song I."/>
            <person name="Kim S."/>
            <person name="Choi T."/>
            <person name="Kim D."/>
            <person name="Ryu S."/>
            <person name="Kim W."/>
        </authorList>
    </citation>
    <scope>NUCLEOTIDE SEQUENCE [LARGE SCALE GENOMIC DNA]</scope>
    <source>
        <tissue evidence="2">Muscle</tissue>
    </source>
</reference>
<evidence type="ECO:0000256" key="1">
    <source>
        <dbReference type="SAM" id="MobiDB-lite"/>
    </source>
</evidence>
<comment type="caution">
    <text evidence="2">The sequence shown here is derived from an EMBL/GenBank/DDBJ whole genome shotgun (WGS) entry which is preliminary data.</text>
</comment>
<accession>A0A5B7CH21</accession>
<proteinExistence type="predicted"/>
<sequence>MASAEDYTSVQERHLNTVDSGYDLAEAAEVPPVMFHLWCVYNLLETSSVMESLAPLFCTCEVSRGVSLTNHPFVVLLFVCSCALPWFTRHSMANTEWCKEPRGSGTTLVSRGPVSSPHQQRISTQW</sequence>
<dbReference type="EMBL" id="VSRR010000034">
    <property type="protein sequence ID" value="MPC08555.1"/>
    <property type="molecule type" value="Genomic_DNA"/>
</dbReference>
<dbReference type="Proteomes" id="UP000324222">
    <property type="component" value="Unassembled WGS sequence"/>
</dbReference>
<feature type="compositionally biased region" description="Polar residues" evidence="1">
    <location>
        <begin position="116"/>
        <end position="126"/>
    </location>
</feature>
<name>A0A5B7CH21_PORTR</name>
<evidence type="ECO:0000313" key="3">
    <source>
        <dbReference type="Proteomes" id="UP000324222"/>
    </source>
</evidence>
<organism evidence="2 3">
    <name type="scientific">Portunus trituberculatus</name>
    <name type="common">Swimming crab</name>
    <name type="synonym">Neptunus trituberculatus</name>
    <dbReference type="NCBI Taxonomy" id="210409"/>
    <lineage>
        <taxon>Eukaryota</taxon>
        <taxon>Metazoa</taxon>
        <taxon>Ecdysozoa</taxon>
        <taxon>Arthropoda</taxon>
        <taxon>Crustacea</taxon>
        <taxon>Multicrustacea</taxon>
        <taxon>Malacostraca</taxon>
        <taxon>Eumalacostraca</taxon>
        <taxon>Eucarida</taxon>
        <taxon>Decapoda</taxon>
        <taxon>Pleocyemata</taxon>
        <taxon>Brachyura</taxon>
        <taxon>Eubrachyura</taxon>
        <taxon>Portunoidea</taxon>
        <taxon>Portunidae</taxon>
        <taxon>Portuninae</taxon>
        <taxon>Portunus</taxon>
    </lineage>
</organism>
<evidence type="ECO:0000313" key="2">
    <source>
        <dbReference type="EMBL" id="MPC08555.1"/>
    </source>
</evidence>
<feature type="region of interest" description="Disordered" evidence="1">
    <location>
        <begin position="101"/>
        <end position="126"/>
    </location>
</feature>